<proteinExistence type="predicted"/>
<feature type="transmembrane region" description="Helical" evidence="1">
    <location>
        <begin position="36"/>
        <end position="54"/>
    </location>
</feature>
<evidence type="ECO:0000313" key="3">
    <source>
        <dbReference type="Proteomes" id="UP000675121"/>
    </source>
</evidence>
<dbReference type="EMBL" id="CAJNAS010000002">
    <property type="protein sequence ID" value="CAE6870463.1"/>
    <property type="molecule type" value="Genomic_DNA"/>
</dbReference>
<comment type="caution">
    <text evidence="2">The sequence shown here is derived from an EMBL/GenBank/DDBJ whole genome shotgun (WGS) entry which is preliminary data.</text>
</comment>
<keyword evidence="1" id="KW-0472">Membrane</keyword>
<feature type="transmembrane region" description="Helical" evidence="1">
    <location>
        <begin position="66"/>
        <end position="83"/>
    </location>
</feature>
<evidence type="ECO:0000313" key="2">
    <source>
        <dbReference type="EMBL" id="CAE6870463.1"/>
    </source>
</evidence>
<feature type="transmembrane region" description="Helical" evidence="1">
    <location>
        <begin position="166"/>
        <end position="186"/>
    </location>
</feature>
<keyword evidence="1" id="KW-0812">Transmembrane</keyword>
<reference evidence="2" key="1">
    <citation type="submission" date="2021-02" db="EMBL/GenBank/DDBJ databases">
        <authorList>
            <person name="Vanwijnsberghe S."/>
        </authorList>
    </citation>
    <scope>NUCLEOTIDE SEQUENCE</scope>
    <source>
        <strain evidence="2">R-70211</strain>
    </source>
</reference>
<accession>A0A9N8QUH2</accession>
<protein>
    <submittedName>
        <fullName evidence="2">Uncharacterized protein</fullName>
    </submittedName>
</protein>
<organism evidence="2 3">
    <name type="scientific">Paraburkholderia domus</name>
    <dbReference type="NCBI Taxonomy" id="2793075"/>
    <lineage>
        <taxon>Bacteria</taxon>
        <taxon>Pseudomonadati</taxon>
        <taxon>Pseudomonadota</taxon>
        <taxon>Betaproteobacteria</taxon>
        <taxon>Burkholderiales</taxon>
        <taxon>Burkholderiaceae</taxon>
        <taxon>Paraburkholderia</taxon>
    </lineage>
</organism>
<evidence type="ECO:0000256" key="1">
    <source>
        <dbReference type="SAM" id="Phobius"/>
    </source>
</evidence>
<dbReference type="Proteomes" id="UP000675121">
    <property type="component" value="Unassembled WGS sequence"/>
</dbReference>
<gene>
    <name evidence="2" type="ORF">R70211_01184</name>
</gene>
<keyword evidence="3" id="KW-1185">Reference proteome</keyword>
<keyword evidence="1" id="KW-1133">Transmembrane helix</keyword>
<sequence>MSYARRIGLIEKRSSFRDPAETQLFWKSAAKNTRHLAVSVQIFGLVAWLMSRALANPHVTFNEPATVVAIAGMLTAIGMTYASRGSMMDTIGRFACAVFTALAFHANVAGTQTPAFWVLPMSIAINVSMAPVFSGYRNYLASAFAVWFVISYGEASLPIHAQDANWIVLFVLSGVALGLLLNLLFIQERKKTFLVQQELARLAFRDALTEIHNRRSFMLSIDECRDPSDFWTCRDGEHRHFENRGRNQCAGNIQAC</sequence>
<dbReference type="AlphaFoldDB" id="A0A9N8QUH2"/>
<name>A0A9N8QUH2_9BURK</name>
<feature type="transmembrane region" description="Helical" evidence="1">
    <location>
        <begin position="115"/>
        <end position="133"/>
    </location>
</feature>
<feature type="transmembrane region" description="Helical" evidence="1">
    <location>
        <begin position="90"/>
        <end position="109"/>
    </location>
</feature>
<feature type="transmembrane region" description="Helical" evidence="1">
    <location>
        <begin position="140"/>
        <end position="160"/>
    </location>
</feature>